<evidence type="ECO:0000256" key="1">
    <source>
        <dbReference type="ARBA" id="ARBA00004123"/>
    </source>
</evidence>
<dbReference type="EMBL" id="OVEO01000002">
    <property type="protein sequence ID" value="SPQ94463.1"/>
    <property type="molecule type" value="Genomic_DNA"/>
</dbReference>
<keyword evidence="10" id="KW-1185">Reference proteome</keyword>
<dbReference type="PANTHER" id="PTHR12855">
    <property type="entry name" value="DNA METHYLTRANSFERASE 1-ASSOCIATED PROTEIN 1 FAMILY MEMBER"/>
    <property type="match status" value="1"/>
</dbReference>
<keyword evidence="5" id="KW-0539">Nucleus</keyword>
<feature type="region of interest" description="Disordered" evidence="6">
    <location>
        <begin position="378"/>
        <end position="483"/>
    </location>
</feature>
<dbReference type="Pfam" id="PF05499">
    <property type="entry name" value="DMAP1"/>
    <property type="match status" value="1"/>
</dbReference>
<dbReference type="SMART" id="SM00717">
    <property type="entry name" value="SANT"/>
    <property type="match status" value="1"/>
</dbReference>
<dbReference type="STRING" id="37360.A0A0G4IT26"/>
<dbReference type="OMA" id="WKLERIR"/>
<feature type="compositionally biased region" description="Basic residues" evidence="6">
    <location>
        <begin position="31"/>
        <end position="40"/>
    </location>
</feature>
<evidence type="ECO:0000313" key="11">
    <source>
        <dbReference type="Proteomes" id="UP000290189"/>
    </source>
</evidence>
<dbReference type="AlphaFoldDB" id="A0A0G4IT26"/>
<dbReference type="InterPro" id="IPR009057">
    <property type="entry name" value="Homeodomain-like_sf"/>
</dbReference>
<evidence type="ECO:0000259" key="7">
    <source>
        <dbReference type="SMART" id="SM00717"/>
    </source>
</evidence>
<feature type="region of interest" description="Disordered" evidence="6">
    <location>
        <begin position="1"/>
        <end position="54"/>
    </location>
</feature>
<protein>
    <recommendedName>
        <fullName evidence="7">Myb-like domain-containing protein</fullName>
    </recommendedName>
</protein>
<dbReference type="Proteomes" id="UP000039324">
    <property type="component" value="Unassembled WGS sequence"/>
</dbReference>
<dbReference type="GO" id="GO:0006338">
    <property type="term" value="P:chromatin remodeling"/>
    <property type="evidence" value="ECO:0007669"/>
    <property type="project" value="InterPro"/>
</dbReference>
<organism evidence="8 10">
    <name type="scientific">Plasmodiophora brassicae</name>
    <name type="common">Clubroot disease agent</name>
    <dbReference type="NCBI Taxonomy" id="37360"/>
    <lineage>
        <taxon>Eukaryota</taxon>
        <taxon>Sar</taxon>
        <taxon>Rhizaria</taxon>
        <taxon>Endomyxa</taxon>
        <taxon>Phytomyxea</taxon>
        <taxon>Plasmodiophorida</taxon>
        <taxon>Plasmodiophoridae</taxon>
        <taxon>Plasmodiophora</taxon>
    </lineage>
</organism>
<evidence type="ECO:0000313" key="9">
    <source>
        <dbReference type="EMBL" id="SPQ94463.1"/>
    </source>
</evidence>
<dbReference type="GO" id="GO:0003714">
    <property type="term" value="F:transcription corepressor activity"/>
    <property type="evidence" value="ECO:0007669"/>
    <property type="project" value="TreeGrafter"/>
</dbReference>
<dbReference type="Pfam" id="PF16282">
    <property type="entry name" value="SANT_DAMP1_like"/>
    <property type="match status" value="1"/>
</dbReference>
<dbReference type="OrthoDB" id="19740at2759"/>
<feature type="compositionally biased region" description="Low complexity" evidence="6">
    <location>
        <begin position="461"/>
        <end position="476"/>
    </location>
</feature>
<keyword evidence="2" id="KW-0156">Chromatin regulator</keyword>
<keyword evidence="9" id="KW-0496">Mitochondrion</keyword>
<feature type="compositionally biased region" description="Low complexity" evidence="6">
    <location>
        <begin position="396"/>
        <end position="422"/>
    </location>
</feature>
<evidence type="ECO:0000313" key="10">
    <source>
        <dbReference type="Proteomes" id="UP000039324"/>
    </source>
</evidence>
<evidence type="ECO:0000256" key="2">
    <source>
        <dbReference type="ARBA" id="ARBA00022853"/>
    </source>
</evidence>
<accession>A0A0G4IT26</accession>
<dbReference type="InterPro" id="IPR001005">
    <property type="entry name" value="SANT/Myb"/>
</dbReference>
<feature type="compositionally biased region" description="Low complexity" evidence="6">
    <location>
        <begin position="1"/>
        <end position="13"/>
    </location>
</feature>
<geneLocation type="mitochondrion" evidence="9"/>
<dbReference type="Gene3D" id="1.10.10.60">
    <property type="entry name" value="Homeodomain-like"/>
    <property type="match status" value="1"/>
</dbReference>
<dbReference type="GO" id="GO:0000812">
    <property type="term" value="C:Swr1 complex"/>
    <property type="evidence" value="ECO:0007669"/>
    <property type="project" value="TreeGrafter"/>
</dbReference>
<dbReference type="InterPro" id="IPR027109">
    <property type="entry name" value="Swc4/Dmap1"/>
</dbReference>
<evidence type="ECO:0000313" key="8">
    <source>
        <dbReference type="EMBL" id="CEO98377.1"/>
    </source>
</evidence>
<proteinExistence type="predicted"/>
<gene>
    <name evidence="8" type="ORF">PBRA_006491</name>
    <name evidence="9" type="ORF">PLBR_LOCUS1678</name>
</gene>
<dbReference type="SUPFAM" id="SSF46689">
    <property type="entry name" value="Homeodomain-like"/>
    <property type="match status" value="1"/>
</dbReference>
<evidence type="ECO:0000256" key="5">
    <source>
        <dbReference type="ARBA" id="ARBA00023242"/>
    </source>
</evidence>
<dbReference type="Proteomes" id="UP000290189">
    <property type="component" value="Unassembled WGS sequence"/>
</dbReference>
<reference evidence="9 11" key="2">
    <citation type="submission" date="2018-03" db="EMBL/GenBank/DDBJ databases">
        <authorList>
            <person name="Fogelqvist J."/>
        </authorList>
    </citation>
    <scope>NUCLEOTIDE SEQUENCE [LARGE SCALE GENOMIC DNA]</scope>
</reference>
<dbReference type="PANTHER" id="PTHR12855:SF10">
    <property type="entry name" value="DNA METHYLTRANSFERASE 1-ASSOCIATED PROTEIN 1"/>
    <property type="match status" value="1"/>
</dbReference>
<dbReference type="GO" id="GO:0006281">
    <property type="term" value="P:DNA repair"/>
    <property type="evidence" value="ECO:0007669"/>
    <property type="project" value="InterPro"/>
</dbReference>
<evidence type="ECO:0000256" key="6">
    <source>
        <dbReference type="SAM" id="MobiDB-lite"/>
    </source>
</evidence>
<dbReference type="GO" id="GO:0035267">
    <property type="term" value="C:NuA4 histone acetyltransferase complex"/>
    <property type="evidence" value="ECO:0007669"/>
    <property type="project" value="InterPro"/>
</dbReference>
<sequence>MAESVVDVAAPVDAAREASPPPVEGDAAASKGKKNRKRSRMNSSSGAPRRPMATFPAVAIAPRYPFRRDMMPTKRWKLDGPNGIKHWTPLRSPGVGFARVEGKFVVERYTDDEYTRLFATDEWTREETDLLLDLTEKFDRRFIIVKDRFPPQHSKTLEQIKFRFYEIQSGLAKARSAPGTENPSAVEDFDVAYELNRKAQLELLFKRTLEGEREVARLVLEHRTIEQTIRKRKRENSEARRVVKVQKAIDKMSNAVVDGVVKRRSTRPPTEEEQKENPFSGLPDHIVIVNAFKPPHSGVYLRSAQPPTVPTIVNVRLQKQLEQELEDIGLQPNTFTTPTGLVCDMYDRLRVDYLTLFNLQRYVARKDAETSQLRADLEAAQRQAPAKPKNPPPSGSRPSVSGSGSSSRPPSSSKPPGSSRPSIPKAKASSLASQLPVVKRETADTGLIQTVPVEQVPNPDPAQAVAVPAVVSGSASQPPPGAS</sequence>
<evidence type="ECO:0000256" key="4">
    <source>
        <dbReference type="ARBA" id="ARBA00023163"/>
    </source>
</evidence>
<dbReference type="GO" id="GO:0000122">
    <property type="term" value="P:negative regulation of transcription by RNA polymerase II"/>
    <property type="evidence" value="ECO:0007669"/>
    <property type="project" value="TreeGrafter"/>
</dbReference>
<evidence type="ECO:0000256" key="3">
    <source>
        <dbReference type="ARBA" id="ARBA00023015"/>
    </source>
</evidence>
<name>A0A0G4IT26_PLABS</name>
<keyword evidence="3" id="KW-0805">Transcription regulation</keyword>
<feature type="domain" description="Myb-like" evidence="7">
    <location>
        <begin position="119"/>
        <end position="170"/>
    </location>
</feature>
<keyword evidence="4" id="KW-0804">Transcription</keyword>
<dbReference type="EMBL" id="CDSF01000084">
    <property type="protein sequence ID" value="CEO98377.1"/>
    <property type="molecule type" value="Genomic_DNA"/>
</dbReference>
<comment type="subcellular location">
    <subcellularLocation>
        <location evidence="1">Nucleus</location>
    </subcellularLocation>
</comment>
<reference evidence="8 10" key="1">
    <citation type="submission" date="2015-02" db="EMBL/GenBank/DDBJ databases">
        <authorList>
            <person name="Chooi Y.-H."/>
        </authorList>
    </citation>
    <scope>NUCLEOTIDE SEQUENCE [LARGE SCALE GENOMIC DNA]</scope>
    <source>
        <strain evidence="8">E3</strain>
    </source>
</reference>
<dbReference type="InterPro" id="IPR008468">
    <property type="entry name" value="DMAP1"/>
</dbReference>
<dbReference type="InterPro" id="IPR032563">
    <property type="entry name" value="DAMP1_SANT-like"/>
</dbReference>